<keyword evidence="6 9" id="KW-0057">Aromatic amino acid biosynthesis</keyword>
<feature type="binding site" evidence="9">
    <location>
        <begin position="157"/>
        <end position="162"/>
    </location>
    <ligand>
        <name>NADP(+)</name>
        <dbReference type="ChEBI" id="CHEBI:58349"/>
    </ligand>
</feature>
<feature type="domain" description="Shikimate dehydrogenase substrate binding N-terminal" evidence="11">
    <location>
        <begin position="12"/>
        <end position="95"/>
    </location>
</feature>
<feature type="binding site" evidence="9">
    <location>
        <position position="108"/>
    </location>
    <ligand>
        <name>shikimate</name>
        <dbReference type="ChEBI" id="CHEBI:36208"/>
    </ligand>
</feature>
<dbReference type="GO" id="GO:0009073">
    <property type="term" value="P:aromatic amino acid family biosynthetic process"/>
    <property type="evidence" value="ECO:0007669"/>
    <property type="project" value="UniProtKB-KW"/>
</dbReference>
<evidence type="ECO:0000256" key="6">
    <source>
        <dbReference type="ARBA" id="ARBA00023141"/>
    </source>
</evidence>
<dbReference type="CDD" id="cd01065">
    <property type="entry name" value="NAD_bind_Shikimate_DH"/>
    <property type="match status" value="1"/>
</dbReference>
<feature type="binding site" evidence="9">
    <location>
        <position position="93"/>
    </location>
    <ligand>
        <name>shikimate</name>
        <dbReference type="ChEBI" id="CHEBI:36208"/>
    </ligand>
</feature>
<dbReference type="EMBL" id="JAIOIU010000136">
    <property type="protein sequence ID" value="MBZ0160606.1"/>
    <property type="molecule type" value="Genomic_DNA"/>
</dbReference>
<feature type="domain" description="SDH C-terminal" evidence="12">
    <location>
        <begin position="251"/>
        <end position="280"/>
    </location>
</feature>
<dbReference type="FunFam" id="3.40.50.720:FF:000086">
    <property type="entry name" value="Quinate/shikimate dehydrogenase"/>
    <property type="match status" value="1"/>
</dbReference>
<feature type="active site" description="Proton acceptor" evidence="9">
    <location>
        <position position="72"/>
    </location>
</feature>
<comment type="similarity">
    <text evidence="9">Belongs to the shikimate dehydrogenase family.</text>
</comment>
<comment type="pathway">
    <text evidence="8">Aromatic compound metabolism; 3,4-dihydroxybenzoate biosynthesis; 3-dehydroquinate from D-quinate (NAD(+) route).</text>
</comment>
<evidence type="ECO:0000256" key="1">
    <source>
        <dbReference type="ARBA" id="ARBA00004871"/>
    </source>
</evidence>
<dbReference type="Pfam" id="PF08501">
    <property type="entry name" value="Shikimate_dh_N"/>
    <property type="match status" value="1"/>
</dbReference>
<evidence type="ECO:0000259" key="10">
    <source>
        <dbReference type="Pfam" id="PF01488"/>
    </source>
</evidence>
<feature type="binding site" evidence="9">
    <location>
        <position position="230"/>
    </location>
    <ligand>
        <name>shikimate</name>
        <dbReference type="ChEBI" id="CHEBI:36208"/>
    </ligand>
</feature>
<organism evidence="13 14">
    <name type="scientific">Candidatus Methylomirabilis tolerans</name>
    <dbReference type="NCBI Taxonomy" id="3123416"/>
    <lineage>
        <taxon>Bacteria</taxon>
        <taxon>Candidatus Methylomirabilota</taxon>
        <taxon>Candidatus Methylomirabilia</taxon>
        <taxon>Candidatus Methylomirabilales</taxon>
        <taxon>Candidatus Methylomirabilaceae</taxon>
        <taxon>Candidatus Methylomirabilis</taxon>
    </lineage>
</organism>
<feature type="binding site" evidence="9">
    <location>
        <begin position="20"/>
        <end position="22"/>
    </location>
    <ligand>
        <name>shikimate</name>
        <dbReference type="ChEBI" id="CHEBI:36208"/>
    </ligand>
</feature>
<feature type="binding site" evidence="9">
    <location>
        <position position="228"/>
    </location>
    <ligand>
        <name>NADP(+)</name>
        <dbReference type="ChEBI" id="CHEBI:58349"/>
    </ligand>
</feature>
<comment type="caution">
    <text evidence="9">Lacks conserved residue(s) required for the propagation of feature annotation.</text>
</comment>
<dbReference type="GO" id="GO:0008652">
    <property type="term" value="P:amino acid biosynthetic process"/>
    <property type="evidence" value="ECO:0007669"/>
    <property type="project" value="UniProtKB-KW"/>
</dbReference>
<dbReference type="InterPro" id="IPR046346">
    <property type="entry name" value="Aminoacid_DH-like_N_sf"/>
</dbReference>
<dbReference type="PANTHER" id="PTHR21089:SF1">
    <property type="entry name" value="BIFUNCTIONAL 3-DEHYDROQUINATE DEHYDRATASE_SHIKIMATE DEHYDROGENASE, CHLOROPLASTIC"/>
    <property type="match status" value="1"/>
</dbReference>
<feature type="binding site" evidence="9">
    <location>
        <position position="258"/>
    </location>
    <ligand>
        <name>shikimate</name>
        <dbReference type="ChEBI" id="CHEBI:36208"/>
    </ligand>
</feature>
<evidence type="ECO:0000313" key="13">
    <source>
        <dbReference type="EMBL" id="MBZ0160606.1"/>
    </source>
</evidence>
<keyword evidence="3 9" id="KW-0028">Amino-acid biosynthesis</keyword>
<dbReference type="EC" id="1.1.1.25" evidence="2 9"/>
<reference evidence="13 14" key="1">
    <citation type="journal article" date="2021" name="bioRxiv">
        <title>Unraveling nitrogen, sulfur and carbon metabolic pathways and microbial community transcriptional responses to substrate deprivation and toxicity stresses in a bioreactor mimicking anoxic brackish coastal sediment conditions.</title>
        <authorList>
            <person name="Martins P.D."/>
            <person name="Echeveste M.J."/>
            <person name="Arshad A."/>
            <person name="Kurth J."/>
            <person name="Ouboter H."/>
            <person name="Jetten M.S.M."/>
            <person name="Welte C.U."/>
        </authorList>
    </citation>
    <scope>NUCLEOTIDE SEQUENCE [LARGE SCALE GENOMIC DNA]</scope>
    <source>
        <strain evidence="13">MAG_38</strain>
    </source>
</reference>
<dbReference type="SUPFAM" id="SSF53223">
    <property type="entry name" value="Aminoacid dehydrogenase-like, N-terminal domain"/>
    <property type="match status" value="1"/>
</dbReference>
<comment type="catalytic activity">
    <reaction evidence="7 9">
        <text>shikimate + NADP(+) = 3-dehydroshikimate + NADPH + H(+)</text>
        <dbReference type="Rhea" id="RHEA:17737"/>
        <dbReference type="ChEBI" id="CHEBI:15378"/>
        <dbReference type="ChEBI" id="CHEBI:16630"/>
        <dbReference type="ChEBI" id="CHEBI:36208"/>
        <dbReference type="ChEBI" id="CHEBI:57783"/>
        <dbReference type="ChEBI" id="CHEBI:58349"/>
        <dbReference type="EC" id="1.1.1.25"/>
    </reaction>
</comment>
<evidence type="ECO:0000313" key="14">
    <source>
        <dbReference type="Proteomes" id="UP001197609"/>
    </source>
</evidence>
<keyword evidence="4 9" id="KW-0521">NADP</keyword>
<dbReference type="InterPro" id="IPR013708">
    <property type="entry name" value="Shikimate_DH-bd_N"/>
</dbReference>
<evidence type="ECO:0000259" key="11">
    <source>
        <dbReference type="Pfam" id="PF08501"/>
    </source>
</evidence>
<proteinExistence type="inferred from homology"/>
<dbReference type="Proteomes" id="UP001197609">
    <property type="component" value="Unassembled WGS sequence"/>
</dbReference>
<protein>
    <recommendedName>
        <fullName evidence="2 9">Shikimate dehydrogenase (NADP(+))</fullName>
        <shortName evidence="9">SDH</shortName>
        <ecNumber evidence="2 9">1.1.1.25</ecNumber>
    </recommendedName>
</protein>
<name>A0AAJ1EJZ5_9BACT</name>
<feature type="domain" description="Quinate/shikimate 5-dehydrogenase/glutamyl-tRNA reductase" evidence="10">
    <location>
        <begin position="126"/>
        <end position="174"/>
    </location>
</feature>
<dbReference type="GO" id="GO:0009423">
    <property type="term" value="P:chorismate biosynthetic process"/>
    <property type="evidence" value="ECO:0007669"/>
    <property type="project" value="UniProtKB-UniRule"/>
</dbReference>
<comment type="caution">
    <text evidence="13">The sequence shown here is derived from an EMBL/GenBank/DDBJ whole genome shotgun (WGS) entry which is preliminary data.</text>
</comment>
<accession>A0AAJ1EJZ5</accession>
<dbReference type="Gene3D" id="3.40.50.720">
    <property type="entry name" value="NAD(P)-binding Rossmann-like Domain"/>
    <property type="match status" value="1"/>
</dbReference>
<sequence length="291" mass="30573">MKFTAAAKLFILFGDPVGHSLSPAMQNAALQAAGIDGLYIPWRVKGADLPTAFESLRGMENFGGANVTLPHKEQAAALVDTLTQEAALVGAVNTVVARGGHLLGANTDGQGFLRSLHDEAAFLPHGKSAVILGAGGAARAIAVSLAEAGAEEIVIVNRTIERAQSLAEFVNRKIRASAIGLGLDDPRILAKVRDCALVVNTTSVGLTPSDPPPINPTLLRPGALVYDLIYRPRETALLREAKKRGCRVLGGLGMLLYQGALAFELWTGQKPSEEVMRQALVAAIANLSEVC</sequence>
<dbReference type="InterPro" id="IPR011342">
    <property type="entry name" value="Shikimate_DH"/>
</dbReference>
<dbReference type="InterPro" id="IPR041121">
    <property type="entry name" value="SDH_C"/>
</dbReference>
<evidence type="ECO:0000256" key="3">
    <source>
        <dbReference type="ARBA" id="ARBA00022605"/>
    </source>
</evidence>
<feature type="binding site" evidence="9">
    <location>
        <position position="251"/>
    </location>
    <ligand>
        <name>NADP(+)</name>
        <dbReference type="ChEBI" id="CHEBI:58349"/>
    </ligand>
</feature>
<evidence type="ECO:0000256" key="2">
    <source>
        <dbReference type="ARBA" id="ARBA00012962"/>
    </source>
</evidence>
<evidence type="ECO:0000256" key="5">
    <source>
        <dbReference type="ARBA" id="ARBA00023002"/>
    </source>
</evidence>
<evidence type="ECO:0000256" key="8">
    <source>
        <dbReference type="ARBA" id="ARBA00060613"/>
    </source>
</evidence>
<gene>
    <name evidence="9" type="primary">aroE</name>
    <name evidence="13" type="ORF">K8G79_10810</name>
</gene>
<comment type="subunit">
    <text evidence="9">Homodimer.</text>
</comment>
<feature type="binding site" evidence="9">
    <location>
        <begin position="133"/>
        <end position="137"/>
    </location>
    <ligand>
        <name>NADP(+)</name>
        <dbReference type="ChEBI" id="CHEBI:58349"/>
    </ligand>
</feature>
<feature type="binding site" evidence="9">
    <location>
        <position position="68"/>
    </location>
    <ligand>
        <name>shikimate</name>
        <dbReference type="ChEBI" id="CHEBI:36208"/>
    </ligand>
</feature>
<comment type="function">
    <text evidence="9">Involved in the biosynthesis of the chorismate, which leads to the biosynthesis of aromatic amino acids. Catalyzes the reversible NADPH linked reduction of 3-dehydroshikimate (DHSA) to yield shikimate (SA).</text>
</comment>
<dbReference type="InterPro" id="IPR006151">
    <property type="entry name" value="Shikm_DH/Glu-tRNA_Rdtase"/>
</dbReference>
<dbReference type="Gene3D" id="3.40.50.10860">
    <property type="entry name" value="Leucine Dehydrogenase, chain A, domain 1"/>
    <property type="match status" value="1"/>
</dbReference>
<dbReference type="PANTHER" id="PTHR21089">
    <property type="entry name" value="SHIKIMATE DEHYDROGENASE"/>
    <property type="match status" value="1"/>
</dbReference>
<dbReference type="InterPro" id="IPR022893">
    <property type="entry name" value="Shikimate_DH_fam"/>
</dbReference>
<dbReference type="Pfam" id="PF18317">
    <property type="entry name" value="SDH_C"/>
    <property type="match status" value="1"/>
</dbReference>
<evidence type="ECO:0000256" key="9">
    <source>
        <dbReference type="HAMAP-Rule" id="MF_00222"/>
    </source>
</evidence>
<dbReference type="NCBIfam" id="TIGR00507">
    <property type="entry name" value="aroE"/>
    <property type="match status" value="1"/>
</dbReference>
<dbReference type="InterPro" id="IPR036291">
    <property type="entry name" value="NAD(P)-bd_dom_sf"/>
</dbReference>
<comment type="pathway">
    <text evidence="1 9">Metabolic intermediate biosynthesis; chorismate biosynthesis; chorismate from D-erythrose 4-phosphate and phosphoenolpyruvate: step 4/7.</text>
</comment>
<dbReference type="AlphaFoldDB" id="A0AAJ1EJZ5"/>
<evidence type="ECO:0000256" key="4">
    <source>
        <dbReference type="ARBA" id="ARBA00022857"/>
    </source>
</evidence>
<keyword evidence="5 9" id="KW-0560">Oxidoreductase</keyword>
<dbReference type="GO" id="GO:0050661">
    <property type="term" value="F:NADP binding"/>
    <property type="evidence" value="ECO:0007669"/>
    <property type="project" value="InterPro"/>
</dbReference>
<dbReference type="Pfam" id="PF01488">
    <property type="entry name" value="Shikimate_DH"/>
    <property type="match status" value="1"/>
</dbReference>
<dbReference type="NCBIfam" id="NF001319">
    <property type="entry name" value="PRK00258.3-3"/>
    <property type="match status" value="1"/>
</dbReference>
<dbReference type="HAMAP" id="MF_00222">
    <property type="entry name" value="Shikimate_DH_AroE"/>
    <property type="match status" value="1"/>
</dbReference>
<dbReference type="GO" id="GO:0019632">
    <property type="term" value="P:shikimate metabolic process"/>
    <property type="evidence" value="ECO:0007669"/>
    <property type="project" value="InterPro"/>
</dbReference>
<dbReference type="GO" id="GO:0004764">
    <property type="term" value="F:shikimate 3-dehydrogenase (NADP+) activity"/>
    <property type="evidence" value="ECO:0007669"/>
    <property type="project" value="UniProtKB-UniRule"/>
</dbReference>
<evidence type="ECO:0000259" key="12">
    <source>
        <dbReference type="Pfam" id="PF18317"/>
    </source>
</evidence>
<evidence type="ECO:0000256" key="7">
    <source>
        <dbReference type="ARBA" id="ARBA00049442"/>
    </source>
</evidence>
<dbReference type="SUPFAM" id="SSF51735">
    <property type="entry name" value="NAD(P)-binding Rossmann-fold domains"/>
    <property type="match status" value="1"/>
</dbReference>